<evidence type="ECO:0000256" key="3">
    <source>
        <dbReference type="PROSITE-ProRule" id="PRU00023"/>
    </source>
</evidence>
<feature type="region of interest" description="Disordered" evidence="4">
    <location>
        <begin position="216"/>
        <end position="247"/>
    </location>
</feature>
<dbReference type="AlphaFoldDB" id="A0A7J6P522"/>
<dbReference type="Pfam" id="PF00023">
    <property type="entry name" value="Ank"/>
    <property type="match status" value="1"/>
</dbReference>
<evidence type="ECO:0000256" key="2">
    <source>
        <dbReference type="ARBA" id="ARBA00023043"/>
    </source>
</evidence>
<name>A0A7J6P522_PEROL</name>
<comment type="caution">
    <text evidence="5">The sequence shown here is derived from an EMBL/GenBank/DDBJ whole genome shotgun (WGS) entry which is preliminary data.</text>
</comment>
<dbReference type="Proteomes" id="UP000541610">
    <property type="component" value="Unassembled WGS sequence"/>
</dbReference>
<organism evidence="5 6">
    <name type="scientific">Perkinsus olseni</name>
    <name type="common">Perkinsus atlanticus</name>
    <dbReference type="NCBI Taxonomy" id="32597"/>
    <lineage>
        <taxon>Eukaryota</taxon>
        <taxon>Sar</taxon>
        <taxon>Alveolata</taxon>
        <taxon>Perkinsozoa</taxon>
        <taxon>Perkinsea</taxon>
        <taxon>Perkinsida</taxon>
        <taxon>Perkinsidae</taxon>
        <taxon>Perkinsus</taxon>
    </lineage>
</organism>
<keyword evidence="2 3" id="KW-0040">ANK repeat</keyword>
<feature type="repeat" description="ANK" evidence="3">
    <location>
        <begin position="38"/>
        <end position="70"/>
    </location>
</feature>
<keyword evidence="1" id="KW-0677">Repeat</keyword>
<dbReference type="Pfam" id="PF12796">
    <property type="entry name" value="Ank_2"/>
    <property type="match status" value="1"/>
</dbReference>
<dbReference type="PROSITE" id="PS50088">
    <property type="entry name" value="ANK_REPEAT"/>
    <property type="match status" value="3"/>
</dbReference>
<dbReference type="OrthoDB" id="428624at2759"/>
<evidence type="ECO:0000256" key="4">
    <source>
        <dbReference type="SAM" id="MobiDB-lite"/>
    </source>
</evidence>
<accession>A0A7J6P522</accession>
<dbReference type="PANTHER" id="PTHR24173:SF74">
    <property type="entry name" value="ANKYRIN REPEAT DOMAIN-CONTAINING PROTEIN 16"/>
    <property type="match status" value="1"/>
</dbReference>
<reference evidence="5 6" key="1">
    <citation type="submission" date="2020-04" db="EMBL/GenBank/DDBJ databases">
        <title>Perkinsus olseni comparative genomics.</title>
        <authorList>
            <person name="Bogema D.R."/>
        </authorList>
    </citation>
    <scope>NUCLEOTIDE SEQUENCE [LARGE SCALE GENOMIC DNA]</scope>
    <source>
        <strain evidence="5">00978-12</strain>
    </source>
</reference>
<dbReference type="PRINTS" id="PR01415">
    <property type="entry name" value="ANKYRIN"/>
</dbReference>
<dbReference type="InterPro" id="IPR036770">
    <property type="entry name" value="Ankyrin_rpt-contain_sf"/>
</dbReference>
<gene>
    <name evidence="5" type="ORF">FOZ60_016130</name>
</gene>
<evidence type="ECO:0000313" key="5">
    <source>
        <dbReference type="EMBL" id="KAF4691142.1"/>
    </source>
</evidence>
<dbReference type="Gene3D" id="1.25.40.20">
    <property type="entry name" value="Ankyrin repeat-containing domain"/>
    <property type="match status" value="1"/>
</dbReference>
<feature type="repeat" description="ANK" evidence="3">
    <location>
        <begin position="74"/>
        <end position="106"/>
    </location>
</feature>
<sequence>MTVTTLIWESIRSRDTATLRCLLEEGVFQPSSAAPNFTGTTALHLAAEVNNHDAALLLILHRADVNSREFITVGGRTPLHVAANEGSVSVAELLLKYGAEVEARDKRGFTPLATAAVSNQAAVMRLLLANGAHCEARDYEGHNPLWWAENMGATEAVEVLSGAPWNSVARCMTQEEQTAHVLKSRQLLGDSGGPRDPLFVPLLVVRCSCDSLTEGMKPPVVPKKKGKKKGKAKGKGKRRRRNEVHAL</sequence>
<dbReference type="SUPFAM" id="SSF48403">
    <property type="entry name" value="Ankyrin repeat"/>
    <property type="match status" value="1"/>
</dbReference>
<feature type="repeat" description="ANK" evidence="3">
    <location>
        <begin position="107"/>
        <end position="139"/>
    </location>
</feature>
<evidence type="ECO:0000256" key="1">
    <source>
        <dbReference type="ARBA" id="ARBA00022737"/>
    </source>
</evidence>
<proteinExistence type="predicted"/>
<evidence type="ECO:0000313" key="6">
    <source>
        <dbReference type="Proteomes" id="UP000541610"/>
    </source>
</evidence>
<dbReference type="PROSITE" id="PS50297">
    <property type="entry name" value="ANK_REP_REGION"/>
    <property type="match status" value="3"/>
</dbReference>
<feature type="compositionally biased region" description="Basic residues" evidence="4">
    <location>
        <begin position="222"/>
        <end position="247"/>
    </location>
</feature>
<dbReference type="PANTHER" id="PTHR24173">
    <property type="entry name" value="ANKYRIN REPEAT CONTAINING"/>
    <property type="match status" value="1"/>
</dbReference>
<dbReference type="SMART" id="SM00248">
    <property type="entry name" value="ANK"/>
    <property type="match status" value="4"/>
</dbReference>
<dbReference type="InterPro" id="IPR002110">
    <property type="entry name" value="Ankyrin_rpt"/>
</dbReference>
<dbReference type="EMBL" id="JABANP010000084">
    <property type="protein sequence ID" value="KAF4691142.1"/>
    <property type="molecule type" value="Genomic_DNA"/>
</dbReference>
<protein>
    <submittedName>
        <fullName evidence="5">Uncharacterized protein</fullName>
    </submittedName>
</protein>